<evidence type="ECO:0000313" key="2">
    <source>
        <dbReference type="Proteomes" id="UP001309299"/>
    </source>
</evidence>
<dbReference type="EMBL" id="JBAKUA010000015">
    <property type="protein sequence ID" value="MEH1547329.1"/>
    <property type="molecule type" value="Genomic_DNA"/>
</dbReference>
<protein>
    <submittedName>
        <fullName evidence="1">Uncharacterized protein</fullName>
    </submittedName>
</protein>
<dbReference type="AlphaFoldDB" id="A0AB35XIY4"/>
<dbReference type="RefSeq" id="WP_016667791.1">
    <property type="nucleotide sequence ID" value="NZ_AP024309.1"/>
</dbReference>
<evidence type="ECO:0000313" key="1">
    <source>
        <dbReference type="EMBL" id="MEH1547329.1"/>
    </source>
</evidence>
<reference evidence="1" key="1">
    <citation type="submission" date="2024-02" db="EMBL/GenBank/DDBJ databases">
        <title>Bacterial skin colonization with Propionibacterium avidum as a risk factor for Periprosthetic Joint Infections - a single-center prospective study.</title>
        <authorList>
            <person name="Achermann Y."/>
        </authorList>
    </citation>
    <scope>NUCLEOTIDE SEQUENCE</scope>
    <source>
        <strain evidence="1">PAVI-2017310195</strain>
    </source>
</reference>
<organism evidence="1 2">
    <name type="scientific">Cutibacterium avidum</name>
    <dbReference type="NCBI Taxonomy" id="33010"/>
    <lineage>
        <taxon>Bacteria</taxon>
        <taxon>Bacillati</taxon>
        <taxon>Actinomycetota</taxon>
        <taxon>Actinomycetes</taxon>
        <taxon>Propionibacteriales</taxon>
        <taxon>Propionibacteriaceae</taxon>
        <taxon>Cutibacterium</taxon>
    </lineage>
</organism>
<dbReference type="Proteomes" id="UP001309299">
    <property type="component" value="Unassembled WGS sequence"/>
</dbReference>
<sequence length="81" mass="9083">MHNAQGVKDELEARAAQIIQGFLDDTEMLASLAVDLADHYKQTHGRQDAILEGLEERRRDVENKLANFVKAIGMGIFNEDT</sequence>
<name>A0AB35XIY4_9ACTN</name>
<accession>A0AB35XIY4</accession>
<comment type="caution">
    <text evidence="1">The sequence shown here is derived from an EMBL/GenBank/DDBJ whole genome shotgun (WGS) entry which is preliminary data.</text>
</comment>
<proteinExistence type="predicted"/>
<gene>
    <name evidence="1" type="ORF">V7F78_10005</name>
</gene>